<sequence>MFRADERPSDVINRAHPTKLIRLFELCASEGEGGELARRHFTWKNDTKNSAIRKRGGNKVVGRLVACSPLDIERYHLRLLMCNVKGPKSFEGIRTVDSTVYPSF</sequence>
<organism evidence="1 2">
    <name type="scientific">Lagenidium giganteum</name>
    <dbReference type="NCBI Taxonomy" id="4803"/>
    <lineage>
        <taxon>Eukaryota</taxon>
        <taxon>Sar</taxon>
        <taxon>Stramenopiles</taxon>
        <taxon>Oomycota</taxon>
        <taxon>Peronosporomycetes</taxon>
        <taxon>Pythiales</taxon>
        <taxon>Pythiaceae</taxon>
    </lineage>
</organism>
<gene>
    <name evidence="1" type="ORF">N0F65_009604</name>
</gene>
<evidence type="ECO:0000313" key="1">
    <source>
        <dbReference type="EMBL" id="DAZ97705.1"/>
    </source>
</evidence>
<dbReference type="AlphaFoldDB" id="A0AAV2YUK7"/>
<protein>
    <submittedName>
        <fullName evidence="1">Uncharacterized protein</fullName>
    </submittedName>
</protein>
<dbReference type="Proteomes" id="UP001146120">
    <property type="component" value="Unassembled WGS sequence"/>
</dbReference>
<comment type="caution">
    <text evidence="1">The sequence shown here is derived from an EMBL/GenBank/DDBJ whole genome shotgun (WGS) entry which is preliminary data.</text>
</comment>
<reference evidence="1" key="2">
    <citation type="journal article" date="2023" name="Microbiol Resour">
        <title>Decontamination and Annotation of the Draft Genome Sequence of the Oomycete Lagenidium giganteum ARSEF 373.</title>
        <authorList>
            <person name="Morgan W.R."/>
            <person name="Tartar A."/>
        </authorList>
    </citation>
    <scope>NUCLEOTIDE SEQUENCE</scope>
    <source>
        <strain evidence="1">ARSEF 373</strain>
    </source>
</reference>
<keyword evidence="2" id="KW-1185">Reference proteome</keyword>
<reference evidence="1" key="1">
    <citation type="submission" date="2022-11" db="EMBL/GenBank/DDBJ databases">
        <authorList>
            <person name="Morgan W.R."/>
            <person name="Tartar A."/>
        </authorList>
    </citation>
    <scope>NUCLEOTIDE SEQUENCE</scope>
    <source>
        <strain evidence="1">ARSEF 373</strain>
    </source>
</reference>
<evidence type="ECO:0000313" key="2">
    <source>
        <dbReference type="Proteomes" id="UP001146120"/>
    </source>
</evidence>
<accession>A0AAV2YUK7</accession>
<proteinExistence type="predicted"/>
<name>A0AAV2YUK7_9STRA</name>
<dbReference type="EMBL" id="DAKRPA010000127">
    <property type="protein sequence ID" value="DAZ97705.1"/>
    <property type="molecule type" value="Genomic_DNA"/>
</dbReference>